<proteinExistence type="predicted"/>
<dbReference type="AlphaFoldDB" id="A0A024X394"/>
<accession>A0A024X394</accession>
<sequence>MFMFEYRKYNISVLHRKKTKSSLSVNLFYLSYKFSMHHNNEKEICKNYEDYKNHNSVEDTFI</sequence>
<gene>
    <name evidence="1" type="ORF">PFMC_04144</name>
</gene>
<dbReference type="EMBL" id="KI927536">
    <property type="protein sequence ID" value="ETW59969.1"/>
    <property type="molecule type" value="Genomic_DNA"/>
</dbReference>
<evidence type="ECO:0000313" key="2">
    <source>
        <dbReference type="Proteomes" id="UP000030694"/>
    </source>
</evidence>
<reference evidence="1 2" key="2">
    <citation type="submission" date="2013-02" db="EMBL/GenBank/DDBJ databases">
        <title>The Genome Sequence of Plasmodium falciparum CAMP/Malaysia.</title>
        <authorList>
            <consortium name="The Broad Institute Genome Sequencing Platform"/>
            <consortium name="The Broad Institute Genome Sequencing Center for Infectious Disease"/>
            <person name="Neafsey D."/>
            <person name="Cheeseman I."/>
            <person name="Volkman S."/>
            <person name="Adams J."/>
            <person name="Walker B."/>
            <person name="Young S.K."/>
            <person name="Zeng Q."/>
            <person name="Gargeya S."/>
            <person name="Fitzgerald M."/>
            <person name="Haas B."/>
            <person name="Abouelleil A."/>
            <person name="Alvarado L."/>
            <person name="Arachchi H.M."/>
            <person name="Berlin A.M."/>
            <person name="Chapman S.B."/>
            <person name="Dewar J."/>
            <person name="Goldberg J."/>
            <person name="Griggs A."/>
            <person name="Gujja S."/>
            <person name="Hansen M."/>
            <person name="Howarth C."/>
            <person name="Imamovic A."/>
            <person name="Larimer J."/>
            <person name="McCowan C."/>
            <person name="Murphy C."/>
            <person name="Neiman D."/>
            <person name="Pearson M."/>
            <person name="Priest M."/>
            <person name="Roberts A."/>
            <person name="Saif S."/>
            <person name="Shea T."/>
            <person name="Sisk P."/>
            <person name="Sykes S."/>
            <person name="Wortman J."/>
            <person name="Nusbaum C."/>
            <person name="Birren B."/>
        </authorList>
    </citation>
    <scope>NUCLEOTIDE SEQUENCE [LARGE SCALE GENOMIC DNA]</scope>
    <source>
        <strain evidence="1 2">CAMP/Malaysia</strain>
    </source>
</reference>
<organism evidence="1 2">
    <name type="scientific">Plasmodium falciparum (isolate Camp / Malaysia)</name>
    <dbReference type="NCBI Taxonomy" id="5835"/>
    <lineage>
        <taxon>Eukaryota</taxon>
        <taxon>Sar</taxon>
        <taxon>Alveolata</taxon>
        <taxon>Apicomplexa</taxon>
        <taxon>Aconoidasida</taxon>
        <taxon>Haemosporida</taxon>
        <taxon>Plasmodiidae</taxon>
        <taxon>Plasmodium</taxon>
        <taxon>Plasmodium (Laverania)</taxon>
    </lineage>
</organism>
<name>A0A024X394_PLAFC</name>
<dbReference type="Proteomes" id="UP000030694">
    <property type="component" value="Unassembled WGS sequence"/>
</dbReference>
<protein>
    <submittedName>
        <fullName evidence="1">Uncharacterized protein</fullName>
    </submittedName>
</protein>
<reference evidence="1 2" key="1">
    <citation type="submission" date="2013-02" db="EMBL/GenBank/DDBJ databases">
        <title>The Genome Annotation of Plasmodium falciparum CAMP/Malaysia.</title>
        <authorList>
            <consortium name="The Broad Institute Genome Sequencing Platform"/>
            <consortium name="The Broad Institute Genome Sequencing Center for Infectious Disease"/>
            <person name="Neafsey D."/>
            <person name="Hoffman S."/>
            <person name="Volkman S."/>
            <person name="Rosenthal P."/>
            <person name="Walker B."/>
            <person name="Young S.K."/>
            <person name="Zeng Q."/>
            <person name="Gargeya S."/>
            <person name="Fitzgerald M."/>
            <person name="Haas B."/>
            <person name="Abouelleil A."/>
            <person name="Allen A.W."/>
            <person name="Alvarado L."/>
            <person name="Arachchi H.M."/>
            <person name="Berlin A.M."/>
            <person name="Chapman S.B."/>
            <person name="Gainer-Dewar J."/>
            <person name="Goldberg J."/>
            <person name="Griggs A."/>
            <person name="Gujja S."/>
            <person name="Hansen M."/>
            <person name="Howarth C."/>
            <person name="Imamovic A."/>
            <person name="Ireland A."/>
            <person name="Larimer J."/>
            <person name="McCowan C."/>
            <person name="Murphy C."/>
            <person name="Pearson M."/>
            <person name="Poon T.W."/>
            <person name="Priest M."/>
            <person name="Roberts A."/>
            <person name="Saif S."/>
            <person name="Shea T."/>
            <person name="Sisk P."/>
            <person name="Sykes S."/>
            <person name="Wortman J."/>
            <person name="Nusbaum C."/>
            <person name="Birren B."/>
        </authorList>
    </citation>
    <scope>NUCLEOTIDE SEQUENCE [LARGE SCALE GENOMIC DNA]</scope>
    <source>
        <strain evidence="1 2">CAMP/Malaysia</strain>
    </source>
</reference>
<evidence type="ECO:0000313" key="1">
    <source>
        <dbReference type="EMBL" id="ETW59969.1"/>
    </source>
</evidence>